<dbReference type="EMBL" id="JARKIE010000315">
    <property type="protein sequence ID" value="KAJ7654875.1"/>
    <property type="molecule type" value="Genomic_DNA"/>
</dbReference>
<evidence type="ECO:0000256" key="1">
    <source>
        <dbReference type="SAM" id="MobiDB-lite"/>
    </source>
</evidence>
<feature type="region of interest" description="Disordered" evidence="1">
    <location>
        <begin position="1"/>
        <end position="59"/>
    </location>
</feature>
<reference evidence="2" key="1">
    <citation type="submission" date="2023-03" db="EMBL/GenBank/DDBJ databases">
        <title>Massive genome expansion in bonnet fungi (Mycena s.s.) driven by repeated elements and novel gene families across ecological guilds.</title>
        <authorList>
            <consortium name="Lawrence Berkeley National Laboratory"/>
            <person name="Harder C.B."/>
            <person name="Miyauchi S."/>
            <person name="Viragh M."/>
            <person name="Kuo A."/>
            <person name="Thoen E."/>
            <person name="Andreopoulos B."/>
            <person name="Lu D."/>
            <person name="Skrede I."/>
            <person name="Drula E."/>
            <person name="Henrissat B."/>
            <person name="Morin E."/>
            <person name="Kohler A."/>
            <person name="Barry K."/>
            <person name="LaButti K."/>
            <person name="Morin E."/>
            <person name="Salamov A."/>
            <person name="Lipzen A."/>
            <person name="Mereny Z."/>
            <person name="Hegedus B."/>
            <person name="Baldrian P."/>
            <person name="Stursova M."/>
            <person name="Weitz H."/>
            <person name="Taylor A."/>
            <person name="Grigoriev I.V."/>
            <person name="Nagy L.G."/>
            <person name="Martin F."/>
            <person name="Kauserud H."/>
        </authorList>
    </citation>
    <scope>NUCLEOTIDE SEQUENCE</scope>
    <source>
        <strain evidence="2">CBHHK067</strain>
    </source>
</reference>
<comment type="caution">
    <text evidence="2">The sequence shown here is derived from an EMBL/GenBank/DDBJ whole genome shotgun (WGS) entry which is preliminary data.</text>
</comment>
<protein>
    <submittedName>
        <fullName evidence="2">Uncharacterized protein</fullName>
    </submittedName>
</protein>
<feature type="region of interest" description="Disordered" evidence="1">
    <location>
        <begin position="143"/>
        <end position="169"/>
    </location>
</feature>
<gene>
    <name evidence="2" type="ORF">B0H17DRAFT_379443</name>
</gene>
<dbReference type="Proteomes" id="UP001221757">
    <property type="component" value="Unassembled WGS sequence"/>
</dbReference>
<evidence type="ECO:0000313" key="2">
    <source>
        <dbReference type="EMBL" id="KAJ7654875.1"/>
    </source>
</evidence>
<feature type="compositionally biased region" description="Basic and acidic residues" evidence="1">
    <location>
        <begin position="203"/>
        <end position="215"/>
    </location>
</feature>
<dbReference type="AlphaFoldDB" id="A0AAD7CNK9"/>
<feature type="region of interest" description="Disordered" evidence="1">
    <location>
        <begin position="183"/>
        <end position="231"/>
    </location>
</feature>
<proteinExistence type="predicted"/>
<accession>A0AAD7CNK9</accession>
<organism evidence="2 3">
    <name type="scientific">Mycena rosella</name>
    <name type="common">Pink bonnet</name>
    <name type="synonym">Agaricus rosellus</name>
    <dbReference type="NCBI Taxonomy" id="1033263"/>
    <lineage>
        <taxon>Eukaryota</taxon>
        <taxon>Fungi</taxon>
        <taxon>Dikarya</taxon>
        <taxon>Basidiomycota</taxon>
        <taxon>Agaricomycotina</taxon>
        <taxon>Agaricomycetes</taxon>
        <taxon>Agaricomycetidae</taxon>
        <taxon>Agaricales</taxon>
        <taxon>Marasmiineae</taxon>
        <taxon>Mycenaceae</taxon>
        <taxon>Mycena</taxon>
    </lineage>
</organism>
<feature type="compositionally biased region" description="Low complexity" evidence="1">
    <location>
        <begin position="21"/>
        <end position="34"/>
    </location>
</feature>
<sequence length="231" mass="24557">MAGGVREDSNCDRTRNALTARTPTQSTTQSTTTTPPRPRPRYDGARAVRAGAPPQQHHGRCACRASTNQVELGAGRVPDGCGWCVRSRGRGGGRDCAQEGKEEKCSGPLLLSHTQVATKARVLPASATRNTDTRARRAIFRPRPQLARPGSPRRARLGDSGRAAGAAGVYAVGAGKYRGRWARDAKRGCAGADGRDNGGTAESEGRRPERGEQRVRRAGRPAGARVREDAV</sequence>
<evidence type="ECO:0000313" key="3">
    <source>
        <dbReference type="Proteomes" id="UP001221757"/>
    </source>
</evidence>
<feature type="compositionally biased region" description="Basic and acidic residues" evidence="1">
    <location>
        <begin position="1"/>
        <end position="15"/>
    </location>
</feature>
<keyword evidence="3" id="KW-1185">Reference proteome</keyword>
<name>A0AAD7CNK9_MYCRO</name>